<evidence type="ECO:0000313" key="3">
    <source>
        <dbReference type="Proteomes" id="UP000317648"/>
    </source>
</evidence>
<dbReference type="OrthoDB" id="271912at2"/>
<dbReference type="Pfam" id="PF07591">
    <property type="entry name" value="PT-HINT"/>
    <property type="match status" value="1"/>
</dbReference>
<dbReference type="KEGG" id="lcre:Pla8534_10460"/>
<reference evidence="2 3" key="1">
    <citation type="submission" date="2019-02" db="EMBL/GenBank/DDBJ databases">
        <title>Deep-cultivation of Planctomycetes and their phenomic and genomic characterization uncovers novel biology.</title>
        <authorList>
            <person name="Wiegand S."/>
            <person name="Jogler M."/>
            <person name="Boedeker C."/>
            <person name="Pinto D."/>
            <person name="Vollmers J."/>
            <person name="Rivas-Marin E."/>
            <person name="Kohn T."/>
            <person name="Peeters S.H."/>
            <person name="Heuer A."/>
            <person name="Rast P."/>
            <person name="Oberbeckmann S."/>
            <person name="Bunk B."/>
            <person name="Jeske O."/>
            <person name="Meyerdierks A."/>
            <person name="Storesund J.E."/>
            <person name="Kallscheuer N."/>
            <person name="Luecker S."/>
            <person name="Lage O.M."/>
            <person name="Pohl T."/>
            <person name="Merkel B.J."/>
            <person name="Hornburger P."/>
            <person name="Mueller R.-W."/>
            <person name="Bruemmer F."/>
            <person name="Labrenz M."/>
            <person name="Spormann A.M."/>
            <person name="Op den Camp H."/>
            <person name="Overmann J."/>
            <person name="Amann R."/>
            <person name="Jetten M.S.M."/>
            <person name="Mascher T."/>
            <person name="Medema M.H."/>
            <person name="Devos D.P."/>
            <person name="Kaster A.-K."/>
            <person name="Ovreas L."/>
            <person name="Rohde M."/>
            <person name="Galperin M.Y."/>
            <person name="Jogler C."/>
        </authorList>
    </citation>
    <scope>NUCLEOTIDE SEQUENCE [LARGE SCALE GENOMIC DNA]</scope>
    <source>
        <strain evidence="2 3">Pla85_3_4</strain>
    </source>
</reference>
<accession>A0A518DN49</accession>
<dbReference type="PROSITE" id="PS50818">
    <property type="entry name" value="INTEIN_C_TER"/>
    <property type="match status" value="1"/>
</dbReference>
<dbReference type="RefSeq" id="WP_145049922.1">
    <property type="nucleotide sequence ID" value="NZ_CP036433.1"/>
</dbReference>
<dbReference type="Gene3D" id="2.170.16.10">
    <property type="entry name" value="Hedgehog/Intein (Hint) domain"/>
    <property type="match status" value="1"/>
</dbReference>
<dbReference type="InterPro" id="IPR030934">
    <property type="entry name" value="Intein_C"/>
</dbReference>
<sequence>MYDENPGLRRRPEHLLRSPDWIEDYGAHVGGYVYLDMPEMGAEGLAEVLAIEPAPEIEPLPAGCDPSEYRLVTGTFKHTSGEVYDLKLASESKPIGVTGSHPFWSVDREAWVSVLDLEIGETLKTLDGTTVVESLVRRPGSEPVYNIEVEGDHVYRVGESGVLVHNASAPSGPLDDCQCEEVGTSLKVSQIVVGGRTYSFKWDECRTTEAMGPIIAVDGDGDRNENEQKKMLNVFFGKNPNSHPLRNSYDAGHLIANDLGGPGGFTNLVPQVKVFNQNRAWKKMEEWVHGCIANNTRIASGEMKVEVTYDTSQQAPQRDIPTKFKVTVYMLTPNGGQFGVETLNFDNSDVAIQKRPGDTCPGALF</sequence>
<gene>
    <name evidence="2" type="ORF">Pla8534_10460</name>
</gene>
<dbReference type="SUPFAM" id="SSF54060">
    <property type="entry name" value="His-Me finger endonucleases"/>
    <property type="match status" value="1"/>
</dbReference>
<evidence type="ECO:0000259" key="1">
    <source>
        <dbReference type="Pfam" id="PF13930"/>
    </source>
</evidence>
<dbReference type="Pfam" id="PF13930">
    <property type="entry name" value="Endonuclea_NS_2"/>
    <property type="match status" value="1"/>
</dbReference>
<dbReference type="EMBL" id="CP036433">
    <property type="protein sequence ID" value="QDU93267.1"/>
    <property type="molecule type" value="Genomic_DNA"/>
</dbReference>
<dbReference type="CDD" id="cd00081">
    <property type="entry name" value="Hint"/>
    <property type="match status" value="1"/>
</dbReference>
<feature type="domain" description="Type VII secretion system protein EssD-like" evidence="1">
    <location>
        <begin position="220"/>
        <end position="317"/>
    </location>
</feature>
<protein>
    <recommendedName>
        <fullName evidence="1">Type VII secretion system protein EssD-like domain-containing protein</fullName>
    </recommendedName>
</protein>
<dbReference type="Proteomes" id="UP000317648">
    <property type="component" value="Chromosome"/>
</dbReference>
<organism evidence="2 3">
    <name type="scientific">Lignipirellula cremea</name>
    <dbReference type="NCBI Taxonomy" id="2528010"/>
    <lineage>
        <taxon>Bacteria</taxon>
        <taxon>Pseudomonadati</taxon>
        <taxon>Planctomycetota</taxon>
        <taxon>Planctomycetia</taxon>
        <taxon>Pirellulales</taxon>
        <taxon>Pirellulaceae</taxon>
        <taxon>Lignipirellula</taxon>
    </lineage>
</organism>
<proteinExistence type="predicted"/>
<name>A0A518DN49_9BACT</name>
<dbReference type="InterPro" id="IPR036844">
    <property type="entry name" value="Hint_dom_sf"/>
</dbReference>
<dbReference type="InterPro" id="IPR044927">
    <property type="entry name" value="Endonuclea_NS_2"/>
</dbReference>
<dbReference type="SUPFAM" id="SSF51294">
    <property type="entry name" value="Hedgehog/intein (Hint) domain"/>
    <property type="match status" value="1"/>
</dbReference>
<dbReference type="InterPro" id="IPR044925">
    <property type="entry name" value="His-Me_finger_sf"/>
</dbReference>
<keyword evidence="3" id="KW-1185">Reference proteome</keyword>
<evidence type="ECO:0000313" key="2">
    <source>
        <dbReference type="EMBL" id="QDU93267.1"/>
    </source>
</evidence>
<dbReference type="AlphaFoldDB" id="A0A518DN49"/>
<dbReference type="NCBIfam" id="TIGR01443">
    <property type="entry name" value="intein_Cterm"/>
    <property type="match status" value="1"/>
</dbReference>